<dbReference type="InterPro" id="IPR022105">
    <property type="entry name" value="DUF3645"/>
</dbReference>
<evidence type="ECO:0000256" key="1">
    <source>
        <dbReference type="ARBA" id="ARBA00000707"/>
    </source>
</evidence>
<keyword evidence="4" id="KW-0833">Ubl conjugation pathway</keyword>
<feature type="domain" description="DUF3638" evidence="8">
    <location>
        <begin position="1876"/>
        <end position="2098"/>
    </location>
</feature>
<name>A0A0M9ERH0_FUSLA</name>
<dbReference type="InterPro" id="IPR051346">
    <property type="entry name" value="OTU_Deubiquitinase"/>
</dbReference>
<sequence>MMDLVNSNDQVEYLFHHLFLPPKLPGGDDSSASKTIFLTEFVLQSLQRFTVELPGEDEATVQPAISMLQTMRDTMDSKGFLDDVGVRKVLTALSLHNPASLFHVAAQNAGLLIRRLENSFYFETFELSPTNAAAMATKGRLVRQFPDTATKISDKDFRSEEFQEVLANTLVKMSYQRVAEAQPKARKARKDHHEDRETTNPQIVNELLTSFLRGVGTQVQVEGIRKNTREETSYNSSKLPWRRSPAWMLIRVGLHLTMSRLSGGSDDLYKRFMAYLMSQALLKANQAPVSSELLHVMMTKISHRLCKLKGLRDDKWLSTVHNIVLASSKTLNERWERIRNHSEEQLDITLLASTEMKDHLFFSLPQVDKFLTSISHRGNNNDIANFRPVAHVSSFNADSLPFVRMPHDKLYIPFSLAMIESYHSAAKDFYSSRPEGASRMILTIGEIWVAADRAALHNYPMLKEYDAEVPTKIWQALLLQSKEDMVRLQHLERYLMERKGISNRPSVFRSFGESMSFPVRYFQSSSMLQSKKTMIEERAELDKQAKIREFYQLKGRYQDLMQQYNVTTCGYVYETTLGVRYLIHDPYCHRCPLKSQANNLKIMVHEWPLPTDTLKAQATVFELGIPYQFAEWRDITFYFIHDVLAFESFGECPDTFYSLDSYSALSPWRTSRPSRVHLLSEAKPHLETHRRENDISFSDVADAYVQNGLVYQYHDRTSGRFISPFTQSMAVSELCTFKLPDRAQALNPFLVHTWLQPDGETPNQVIASQYKCPKHMTLGEFKALAVLPYGYRLQWMSILTQLAMPTIDFNQEETAIFLLQISLQAGPNSVLETTRETHARLTDVEFGRQLLDGLSRAVSRIEKNWESHTALCSFTLLAIRFLSVASPQLSQGILGLLSKCRNISYQWMLILLRKVQDTADDTQRKEFFESTLDTAMICLQTFNVDDKHLKEILRDSKQASLFVESSIVIYNTTVANNKSQSSLQRIMEYRTQHTLHRTRSILVDEAIIWENECLDLAIKRSWSDFSRTTEWSLASTTCYWLETMSGLRQVDLNVLTGELLVNGAPLARLPRDYSMHEDYGKLFGSMILDVRPSDVPGMRFSATRPFLGYTVHFGMQGQDLLVHLNKTEPMLDLVPSRLLKGTVPNQLADNFVHWYHRKSKIIEFRKLHSHWAPDDKRNWRFTQDDGNWKLGRDDDIFLVAPSSELGKRIAMILDPLEAPLGLHLVCDTVKRVTEIRIPNLRLEFLLKSGDSLIESRQFRDMHIDSDQSTGTLVGFKSKLVLTSSREPASRTVLIPEGDVRYEMKTFDHLNKHTMVTVVHGSARRVQAYKLDDLLGRLVGSTRTESRLYLAYLHGLTSFCLPDPFIGRTGTEEALDILRSAVVRVPSILTEISYIILDRIASLSPTRSFYPKKEKLMQVVEWSSRLSYMSQNDRFYKAVLDILARCREICFLYPKHEVPDSPDHSVLHLVERAITRASIGHVSGFGAEEFTAEDDVTYIPRAQGSMSARAIRAQEIASRVYNTHCYVIERIKPSFADDFYQRLGAVHVVNARQVPHKSDMQYDSRWLQGTENFLSLDWCQIHYAFQKKRDWLNKFELMAWVATTSYSKHYDPQITQVLLMMAQSASVSAVPLPTEPSYDLSQGYVTVPEEIRRLAESAARPIASCPESSLSPLPNETPRQLLNRRKQQFEANRNRAIRSFNDQMVNMDPGTVNKLIDIIDSLDIQAKFPYEHCYLDELRQSLSSLTERAENELDINHPESLGHLLRRNLERHKNHAVAVYQNLLRAITGTNLTRKDGALVPQLMQCILKDSAYLPRITPLLLLQQLRPSSFSCLHDTWKLTIIQYATSITAVQRGKRLIRFQSSPADLLRELHNPGHETWEDRDHPEWLLLECESEIMIRNVQQQVAQKMISPPENKNAVMQLNMGEGKSTVIVPMVATALANGFKIIRVIVAKPQAKQMHQMLVSKLAGLLDRPVYLLPFSRDIQMNVQRADSIHRLVNNCMAEGGVLMVQPEHLLSLQLMELECHLSSCKGAAERLRAIRGLFDHASRDIVDESDENFSVKFELIYTLGQQCSIEDSPSRWVVIQEVLGLVAQFAGKAKSEFPTSLEFDYRNDGQYPIVRFLQTDAGEVVLNRVASQICKTGMYGFPISHQPERFKKAVHRYITQWELTPTEVELVERSRFFDGASIGRILLLRGLFAGGILAFALGQKRWRVNYGIDPHRQSGTKLAVPFCAKDSPTPRSEFSHPDVVITLTCLSYYYGGLDEESLFSAFRLLTKSDNARTEYHEWTRTAPTLPSSFKTLEGVNLRDRAQFKEEIYPHLRYSKLAIDYYLSHLVFGKEAKEFPHKLSASGWDLGKIKDHPTTGFSGTNDSRYVLPTDIKQLDLPEQKHTNALVLGYLLQSQNGVTLVPQEAKVLDVGAQVIDLNNLEFAKLWLARYRNKDNTQAVICFNEDDEIVVLDRSGKIEELETSPFAEQLDRCLVFLDESHTRGTDLKLPSNYRAVVTLGAGLTKDRLVQACMRMRKLGKGQSVEFCVPWEIEQKIVHLKTQEGAGRREVIIPDVLKWVITETCLDLRKVIPLWLNQGVRFSRQQAFWSHYQDDADSGWAEQFLEDEAQSLDQRYRPRNGHVNLDSFLDKADASRINVLRARCDDFGLTELHTASLQEEQERELSPETEQERQVERPPAAEPETHFISQSLRNWILKGSSSINMTLFKTEHKPAFQILKSTAAAQYFDVQSFPSSVRATLDFAKTVKGTFGINNNYSDSFQRPVQWILTGKCQAEPISLVIISPFEAQELLPLIERSRHVSLHLYAPRVNLAFRSLDHLQLYRVSGKSTADAIPRNAVLFLNLFSGQLYLSSFKDYSAVCDLLGLAWGPADDSVVLGPDGFIPPGSGESLVNRSNFRHSPVKFLRVLTEKIRQECGSIEKTDIGKIFEGVRLLECHFDDRI</sequence>
<keyword evidence="5" id="KW-0378">Hydrolase</keyword>
<feature type="domain" description="DUF3645" evidence="9">
    <location>
        <begin position="2219"/>
        <end position="2254"/>
    </location>
</feature>
<dbReference type="Pfam" id="PF12340">
    <property type="entry name" value="DUF3638"/>
    <property type="match status" value="1"/>
</dbReference>
<feature type="domain" description="DUF6606" evidence="10">
    <location>
        <begin position="14"/>
        <end position="281"/>
    </location>
</feature>
<dbReference type="Pfam" id="PF12359">
    <property type="entry name" value="DUF3645"/>
    <property type="match status" value="1"/>
</dbReference>
<dbReference type="InterPro" id="IPR046541">
    <property type="entry name" value="DUF6606"/>
</dbReference>
<dbReference type="Pfam" id="PF20255">
    <property type="entry name" value="DUF6606"/>
    <property type="match status" value="1"/>
</dbReference>
<feature type="compositionally biased region" description="Basic and acidic residues" evidence="7">
    <location>
        <begin position="2669"/>
        <end position="2682"/>
    </location>
</feature>
<evidence type="ECO:0000259" key="10">
    <source>
        <dbReference type="Pfam" id="PF20255"/>
    </source>
</evidence>
<dbReference type="PANTHER" id="PTHR13367:SF34">
    <property type="match status" value="1"/>
</dbReference>
<evidence type="ECO:0000256" key="2">
    <source>
        <dbReference type="ARBA" id="ARBA00012759"/>
    </source>
</evidence>
<evidence type="ECO:0000313" key="12">
    <source>
        <dbReference type="Proteomes" id="UP000037904"/>
    </source>
</evidence>
<feature type="region of interest" description="Disordered" evidence="7">
    <location>
        <begin position="2663"/>
        <end position="2690"/>
    </location>
</feature>
<reference evidence="11 12" key="1">
    <citation type="submission" date="2015-04" db="EMBL/GenBank/DDBJ databases">
        <title>The draft genome sequence of Fusarium langsethiae, a T-2/HT-2 mycotoxin producer.</title>
        <authorList>
            <person name="Lysoe E."/>
            <person name="Divon H.H."/>
            <person name="Terzi V."/>
            <person name="Orru L."/>
            <person name="Lamontanara A."/>
            <person name="Kolseth A.-K."/>
            <person name="Frandsen R.J."/>
            <person name="Nielsen K."/>
            <person name="Thrane U."/>
        </authorList>
    </citation>
    <scope>NUCLEOTIDE SEQUENCE [LARGE SCALE GENOMIC DNA]</scope>
    <source>
        <strain evidence="11 12">Fl201059</strain>
    </source>
</reference>
<evidence type="ECO:0000256" key="5">
    <source>
        <dbReference type="ARBA" id="ARBA00022801"/>
    </source>
</evidence>
<organism evidence="11 12">
    <name type="scientific">Fusarium langsethiae</name>
    <dbReference type="NCBI Taxonomy" id="179993"/>
    <lineage>
        <taxon>Eukaryota</taxon>
        <taxon>Fungi</taxon>
        <taxon>Dikarya</taxon>
        <taxon>Ascomycota</taxon>
        <taxon>Pezizomycotina</taxon>
        <taxon>Sordariomycetes</taxon>
        <taxon>Hypocreomycetidae</taxon>
        <taxon>Hypocreales</taxon>
        <taxon>Nectriaceae</taxon>
        <taxon>Fusarium</taxon>
    </lineage>
</organism>
<proteinExistence type="predicted"/>
<evidence type="ECO:0000256" key="6">
    <source>
        <dbReference type="ARBA" id="ARBA00022807"/>
    </source>
</evidence>
<evidence type="ECO:0000256" key="3">
    <source>
        <dbReference type="ARBA" id="ARBA00022670"/>
    </source>
</evidence>
<evidence type="ECO:0000256" key="4">
    <source>
        <dbReference type="ARBA" id="ARBA00022786"/>
    </source>
</evidence>
<comment type="caution">
    <text evidence="11">The sequence shown here is derived from an EMBL/GenBank/DDBJ whole genome shotgun (WGS) entry which is preliminary data.</text>
</comment>
<dbReference type="GO" id="GO:0004843">
    <property type="term" value="F:cysteine-type deubiquitinase activity"/>
    <property type="evidence" value="ECO:0007669"/>
    <property type="project" value="UniProtKB-EC"/>
</dbReference>
<keyword evidence="3" id="KW-0645">Protease</keyword>
<dbReference type="PANTHER" id="PTHR13367">
    <property type="entry name" value="UBIQUITIN THIOESTERASE"/>
    <property type="match status" value="1"/>
</dbReference>
<keyword evidence="12" id="KW-1185">Reference proteome</keyword>
<dbReference type="EMBL" id="JXCE01000311">
    <property type="protein sequence ID" value="KPA38142.1"/>
    <property type="molecule type" value="Genomic_DNA"/>
</dbReference>
<evidence type="ECO:0000259" key="8">
    <source>
        <dbReference type="Pfam" id="PF12340"/>
    </source>
</evidence>
<evidence type="ECO:0000313" key="11">
    <source>
        <dbReference type="EMBL" id="KPA38142.1"/>
    </source>
</evidence>
<gene>
    <name evidence="11" type="ORF">FLAG1_09031</name>
</gene>
<evidence type="ECO:0000256" key="7">
    <source>
        <dbReference type="SAM" id="MobiDB-lite"/>
    </source>
</evidence>
<accession>A0A0M9ERH0</accession>
<comment type="catalytic activity">
    <reaction evidence="1">
        <text>Thiol-dependent hydrolysis of ester, thioester, amide, peptide and isopeptide bonds formed by the C-terminal Gly of ubiquitin (a 76-residue protein attached to proteins as an intracellular targeting signal).</text>
        <dbReference type="EC" id="3.4.19.12"/>
    </reaction>
</comment>
<keyword evidence="6" id="KW-0788">Thiol protease</keyword>
<dbReference type="InterPro" id="IPR022099">
    <property type="entry name" value="DUF3638"/>
</dbReference>
<dbReference type="Proteomes" id="UP000037904">
    <property type="component" value="Unassembled WGS sequence"/>
</dbReference>
<protein>
    <recommendedName>
        <fullName evidence="2">ubiquitinyl hydrolase 1</fullName>
        <ecNumber evidence="2">3.4.19.12</ecNumber>
    </recommendedName>
</protein>
<dbReference type="EC" id="3.4.19.12" evidence="2"/>
<evidence type="ECO:0000259" key="9">
    <source>
        <dbReference type="Pfam" id="PF12359"/>
    </source>
</evidence>
<dbReference type="GO" id="GO:0006508">
    <property type="term" value="P:proteolysis"/>
    <property type="evidence" value="ECO:0007669"/>
    <property type="project" value="UniProtKB-KW"/>
</dbReference>